<evidence type="ECO:0000313" key="3">
    <source>
        <dbReference type="EMBL" id="EFM10198.1"/>
    </source>
</evidence>
<reference evidence="3 4" key="1">
    <citation type="submission" date="2010-07" db="EMBL/GenBank/DDBJ databases">
        <title>The draft genome of Paenibacillus curdlanolyticus YK9.</title>
        <authorList>
            <consortium name="US DOE Joint Genome Institute (JGI-PGF)"/>
            <person name="Lucas S."/>
            <person name="Copeland A."/>
            <person name="Lapidus A."/>
            <person name="Cheng J.-F."/>
            <person name="Bruce D."/>
            <person name="Goodwin L."/>
            <person name="Pitluck S."/>
            <person name="Land M.L."/>
            <person name="Hauser L."/>
            <person name="Chang Y.-J."/>
            <person name="Jeffries C."/>
            <person name="Anderson I.J."/>
            <person name="Johnson E."/>
            <person name="Loganathan U."/>
            <person name="Mulhopadhyay B."/>
            <person name="Kyrpides N."/>
            <person name="Woyke T.J."/>
        </authorList>
    </citation>
    <scope>NUCLEOTIDE SEQUENCE [LARGE SCALE GENOMIC DNA]</scope>
    <source>
        <strain evidence="3 4">YK9</strain>
    </source>
</reference>
<protein>
    <recommendedName>
        <fullName evidence="2">Protein CotJB domain-containing protein</fullName>
    </recommendedName>
</protein>
<dbReference type="Pfam" id="PF12652">
    <property type="entry name" value="CotJB"/>
    <property type="match status" value="1"/>
</dbReference>
<accession>E0IBW8</accession>
<keyword evidence="4" id="KW-1185">Reference proteome</keyword>
<feature type="region of interest" description="Disordered" evidence="1">
    <location>
        <begin position="1"/>
        <end position="23"/>
    </location>
</feature>
<sequence length="109" mass="13357">MIRMSEVQEGQHDQQQDQQHEQLERKLDEHYYHKLLELQQLDFALVELTLYLDTHPNDLQALQQFNQLAQQRQQVAFQFEMKYGPLLQFGHSFSRFPWQWSESPWPWQV</sequence>
<dbReference type="EMBL" id="AEDD01000008">
    <property type="protein sequence ID" value="EFM10198.1"/>
    <property type="molecule type" value="Genomic_DNA"/>
</dbReference>
<dbReference type="Proteomes" id="UP000005387">
    <property type="component" value="Unassembled WGS sequence"/>
</dbReference>
<proteinExistence type="predicted"/>
<dbReference type="eggNOG" id="ENOG5032Y4N">
    <property type="taxonomic scope" value="Bacteria"/>
</dbReference>
<name>E0IBW8_9BACL</name>
<dbReference type="InterPro" id="IPR024207">
    <property type="entry name" value="CotJB_dom"/>
</dbReference>
<evidence type="ECO:0000256" key="1">
    <source>
        <dbReference type="SAM" id="MobiDB-lite"/>
    </source>
</evidence>
<organism evidence="3 4">
    <name type="scientific">Paenibacillus curdlanolyticus YK9</name>
    <dbReference type="NCBI Taxonomy" id="717606"/>
    <lineage>
        <taxon>Bacteria</taxon>
        <taxon>Bacillati</taxon>
        <taxon>Bacillota</taxon>
        <taxon>Bacilli</taxon>
        <taxon>Bacillales</taxon>
        <taxon>Paenibacillaceae</taxon>
        <taxon>Paenibacillus</taxon>
    </lineage>
</organism>
<feature type="domain" description="Protein CotJB" evidence="2">
    <location>
        <begin position="35"/>
        <end position="108"/>
    </location>
</feature>
<gene>
    <name evidence="3" type="ORF">PaecuDRAFT_3157</name>
</gene>
<dbReference type="STRING" id="717606.PaecuDRAFT_3157"/>
<dbReference type="AlphaFoldDB" id="E0IBW8"/>
<dbReference type="RefSeq" id="WP_006039145.1">
    <property type="nucleotide sequence ID" value="NZ_AEDD01000008.1"/>
</dbReference>
<feature type="compositionally biased region" description="Basic and acidic residues" evidence="1">
    <location>
        <begin position="9"/>
        <end position="23"/>
    </location>
</feature>
<evidence type="ECO:0000313" key="4">
    <source>
        <dbReference type="Proteomes" id="UP000005387"/>
    </source>
</evidence>
<evidence type="ECO:0000259" key="2">
    <source>
        <dbReference type="Pfam" id="PF12652"/>
    </source>
</evidence>